<proteinExistence type="predicted"/>
<sequence>MNYFERLPEGCIFEIISLTTPADAVRSAILSRGFKFAAESDEIWGRFLPSDYQEIIDRSEFPPVCITKKELFFSLFSEVAHLGFVCWLDIRGRIGTEMLSPKTDYAAYLVFKLEPRKTFGLLSANAIIRFVNYESDTETEQQANTVELETYPQKRGNIFVGNNNQKIIVSGNIPKIRGDGWLEVELGYFNSKKGDDGPVEARLLEIKRLHCKCGLIVEGIEFRPKIIEYKSSDADMGDDLELYTSSEL</sequence>
<evidence type="ECO:0000313" key="1">
    <source>
        <dbReference type="EMBL" id="KAJ8539719.1"/>
    </source>
</evidence>
<dbReference type="EMBL" id="JAJAGQ010000016">
    <property type="protein sequence ID" value="KAJ8539719.1"/>
    <property type="molecule type" value="Genomic_DNA"/>
</dbReference>
<organism evidence="1 2">
    <name type="scientific">Anisodus acutangulus</name>
    <dbReference type="NCBI Taxonomy" id="402998"/>
    <lineage>
        <taxon>Eukaryota</taxon>
        <taxon>Viridiplantae</taxon>
        <taxon>Streptophyta</taxon>
        <taxon>Embryophyta</taxon>
        <taxon>Tracheophyta</taxon>
        <taxon>Spermatophyta</taxon>
        <taxon>Magnoliopsida</taxon>
        <taxon>eudicotyledons</taxon>
        <taxon>Gunneridae</taxon>
        <taxon>Pentapetalae</taxon>
        <taxon>asterids</taxon>
        <taxon>lamiids</taxon>
        <taxon>Solanales</taxon>
        <taxon>Solanaceae</taxon>
        <taxon>Solanoideae</taxon>
        <taxon>Hyoscyameae</taxon>
        <taxon>Anisodus</taxon>
    </lineage>
</organism>
<evidence type="ECO:0000313" key="2">
    <source>
        <dbReference type="Proteomes" id="UP001152561"/>
    </source>
</evidence>
<dbReference type="CDD" id="cd22162">
    <property type="entry name" value="F-box_AtSKIP3-like"/>
    <property type="match status" value="1"/>
</dbReference>
<dbReference type="InterPro" id="IPR036047">
    <property type="entry name" value="F-box-like_dom_sf"/>
</dbReference>
<gene>
    <name evidence="1" type="ORF">K7X08_013971</name>
</gene>
<dbReference type="Proteomes" id="UP001152561">
    <property type="component" value="Unassembled WGS sequence"/>
</dbReference>
<reference evidence="2" key="1">
    <citation type="journal article" date="2023" name="Proc. Natl. Acad. Sci. U.S.A.">
        <title>Genomic and structural basis for evolution of tropane alkaloid biosynthesis.</title>
        <authorList>
            <person name="Wanga Y.-J."/>
            <person name="Taina T."/>
            <person name="Yua J.-Y."/>
            <person name="Lia J."/>
            <person name="Xua B."/>
            <person name="Chenc J."/>
            <person name="D'Auriad J.C."/>
            <person name="Huanga J.-P."/>
            <person name="Huanga S.-X."/>
        </authorList>
    </citation>
    <scope>NUCLEOTIDE SEQUENCE [LARGE SCALE GENOMIC DNA]</scope>
    <source>
        <strain evidence="2">cv. KIB-2019</strain>
    </source>
</reference>
<keyword evidence="2" id="KW-1185">Reference proteome</keyword>
<dbReference type="Pfam" id="PF14299">
    <property type="entry name" value="PP2"/>
    <property type="match status" value="1"/>
</dbReference>
<dbReference type="PANTHER" id="PTHR32278:SF81">
    <property type="entry name" value="F-BOX FAMILY PROTEIN"/>
    <property type="match status" value="1"/>
</dbReference>
<dbReference type="AlphaFoldDB" id="A0A9Q1LPS6"/>
<protein>
    <submittedName>
        <fullName evidence="1">Uncharacterized protein</fullName>
    </submittedName>
</protein>
<name>A0A9Q1LPS6_9SOLA</name>
<dbReference type="InterPro" id="IPR025886">
    <property type="entry name" value="PP2-like"/>
</dbReference>
<dbReference type="SUPFAM" id="SSF81383">
    <property type="entry name" value="F-box domain"/>
    <property type="match status" value="1"/>
</dbReference>
<comment type="caution">
    <text evidence="1">The sequence shown here is derived from an EMBL/GenBank/DDBJ whole genome shotgun (WGS) entry which is preliminary data.</text>
</comment>
<dbReference type="OrthoDB" id="1918565at2759"/>
<accession>A0A9Q1LPS6</accession>
<dbReference type="PANTHER" id="PTHR32278">
    <property type="entry name" value="F-BOX DOMAIN-CONTAINING PROTEIN"/>
    <property type="match status" value="1"/>
</dbReference>